<dbReference type="Pfam" id="PF16921">
    <property type="entry name" value="Tex_YqgF"/>
    <property type="match status" value="1"/>
</dbReference>
<keyword evidence="3" id="KW-1185">Reference proteome</keyword>
<dbReference type="Pfam" id="PF09371">
    <property type="entry name" value="Tex_N"/>
    <property type="match status" value="1"/>
</dbReference>
<dbReference type="InterPro" id="IPR023319">
    <property type="entry name" value="Tex-like_HTH_dom_sf"/>
</dbReference>
<dbReference type="Gene3D" id="1.10.3500.10">
    <property type="entry name" value="Tex N-terminal region-like"/>
    <property type="match status" value="1"/>
</dbReference>
<dbReference type="SMART" id="SM00732">
    <property type="entry name" value="YqgFc"/>
    <property type="match status" value="1"/>
</dbReference>
<protein>
    <submittedName>
        <fullName evidence="2">RNA-binding transcriptional accessory protein</fullName>
    </submittedName>
</protein>
<dbReference type="Pfam" id="PF22706">
    <property type="entry name" value="Tex_central_region"/>
    <property type="match status" value="1"/>
</dbReference>
<dbReference type="InterPro" id="IPR044146">
    <property type="entry name" value="S1_Tex"/>
</dbReference>
<proteinExistence type="predicted"/>
<dbReference type="GO" id="GO:0006412">
    <property type="term" value="P:translation"/>
    <property type="evidence" value="ECO:0007669"/>
    <property type="project" value="TreeGrafter"/>
</dbReference>
<evidence type="ECO:0000259" key="1">
    <source>
        <dbReference type="PROSITE" id="PS50126"/>
    </source>
</evidence>
<dbReference type="InterPro" id="IPR032639">
    <property type="entry name" value="Tex_YqgF"/>
</dbReference>
<dbReference type="InterPro" id="IPR023323">
    <property type="entry name" value="Tex-like_dom_sf"/>
</dbReference>
<dbReference type="InterPro" id="IPR037027">
    <property type="entry name" value="YqgF/RNaseH-like_dom_sf"/>
</dbReference>
<dbReference type="CDD" id="cd05685">
    <property type="entry name" value="S1_Tex"/>
    <property type="match status" value="1"/>
</dbReference>
<dbReference type="PROSITE" id="PS50126">
    <property type="entry name" value="S1"/>
    <property type="match status" value="1"/>
</dbReference>
<organism evidence="2 3">
    <name type="scientific">Phaeocystidibacter luteus</name>
    <dbReference type="NCBI Taxonomy" id="911197"/>
    <lineage>
        <taxon>Bacteria</taxon>
        <taxon>Pseudomonadati</taxon>
        <taxon>Bacteroidota</taxon>
        <taxon>Flavobacteriia</taxon>
        <taxon>Flavobacteriales</taxon>
        <taxon>Phaeocystidibacteraceae</taxon>
        <taxon>Phaeocystidibacter</taxon>
    </lineage>
</organism>
<dbReference type="FunFam" id="3.30.420.140:FF:000001">
    <property type="entry name" value="RNA-binding transcriptional accessory protein"/>
    <property type="match status" value="1"/>
</dbReference>
<dbReference type="Gene3D" id="1.10.150.310">
    <property type="entry name" value="Tex RuvX-like domain-like"/>
    <property type="match status" value="1"/>
</dbReference>
<dbReference type="InterPro" id="IPR018974">
    <property type="entry name" value="Tex-like_N"/>
</dbReference>
<dbReference type="SMART" id="SM00316">
    <property type="entry name" value="S1"/>
    <property type="match status" value="1"/>
</dbReference>
<sequence>MEKKLEILAQSQGISIKRTESIIRLIDDGATLPFMARYRKEATGGLDEVQLGSFIDELNRLNELEKRKKSILKSIDEQGKLTPELSAQIEACWDLSTLEDIYLPYKSKRKTKADVAIEAGLLPLAKQIMAQNQSDLEAVVLRTAPSHLDYEEALAGAKHIIAEWVNERIALRNHFRKAIEREGQLVSKLKRGKDASTEEAQTYLDYHSHSESVRRVPSHRFLAMRRGEKVGVLSLSIEISDHSIENALNRFIVKGSGELSAAVLDAGQDAWKRLLLPSLSSEVFTELDAKAQEAAIDVFALNLEPLLLQPPVGNVRTLAIDPGFRTGCKVVCLDEYGRLLHNETIYPHPPQKEWAEAQKKLRTLVSAYKIQAISIGNGTAGRETEQLVRNTRFDSEIQVYVVNEDGASIYSASKIARAEFPDKDVTVRGAVSIGRRLQDPLAELVKIEPQHIGVGQYQHDLNPKRLEERLSRVVEKCVNAVGVELNSASASLLEKVAGLGPSLSTAIVNYRNENGAFKSRKDLLKVPRLGAKAYEQAAGFLRVSNSENILDTTGVHPERYALVTQIARSVKLKPADVVRNSEAIRSINWSSFTSDDVGLPTLEDIKNELLQPARDPRGSVKVFEFANIRSISELSIGMELPGIVTNLTDFGAFVDLGIKQNGLIHISRLKDGYVAHPSEVLQVQNHVKVRVEEVDERRNRIGLRLIDRI</sequence>
<dbReference type="GO" id="GO:0003729">
    <property type="term" value="F:mRNA binding"/>
    <property type="evidence" value="ECO:0007669"/>
    <property type="project" value="TreeGrafter"/>
</dbReference>
<dbReference type="InterPro" id="IPR010994">
    <property type="entry name" value="RuvA_2-like"/>
</dbReference>
<dbReference type="Gene3D" id="2.40.50.140">
    <property type="entry name" value="Nucleic acid-binding proteins"/>
    <property type="match status" value="1"/>
</dbReference>
<dbReference type="InterPro" id="IPR012340">
    <property type="entry name" value="NA-bd_OB-fold"/>
</dbReference>
<dbReference type="OrthoDB" id="9804714at2"/>
<accession>A0A6N6RK33</accession>
<dbReference type="Pfam" id="PF17674">
    <property type="entry name" value="HHH_9"/>
    <property type="match status" value="1"/>
</dbReference>
<dbReference type="SUPFAM" id="SSF158832">
    <property type="entry name" value="Tex N-terminal region-like"/>
    <property type="match status" value="1"/>
</dbReference>
<dbReference type="InterPro" id="IPR012337">
    <property type="entry name" value="RNaseH-like_sf"/>
</dbReference>
<dbReference type="EMBL" id="WBVO01000001">
    <property type="protein sequence ID" value="KAB2814168.1"/>
    <property type="molecule type" value="Genomic_DNA"/>
</dbReference>
<dbReference type="FunFam" id="1.10.10.650:FF:000001">
    <property type="entry name" value="S1 RNA-binding domain 1"/>
    <property type="match status" value="1"/>
</dbReference>
<evidence type="ECO:0000313" key="2">
    <source>
        <dbReference type="EMBL" id="KAB2814168.1"/>
    </source>
</evidence>
<dbReference type="InterPro" id="IPR041692">
    <property type="entry name" value="HHH_9"/>
</dbReference>
<dbReference type="SUPFAM" id="SSF47781">
    <property type="entry name" value="RuvA domain 2-like"/>
    <property type="match status" value="2"/>
</dbReference>
<dbReference type="Gene3D" id="1.10.10.650">
    <property type="entry name" value="RuvA domain 2-like"/>
    <property type="match status" value="1"/>
</dbReference>
<dbReference type="FunFam" id="1.10.150.310:FF:000002">
    <property type="entry name" value="Putative transcription modulator/accessory protein"/>
    <property type="match status" value="1"/>
</dbReference>
<dbReference type="FunFam" id="2.40.50.140:FF:000051">
    <property type="entry name" value="RNA-binding transcriptional accessory protein"/>
    <property type="match status" value="1"/>
</dbReference>
<dbReference type="SUPFAM" id="SSF53098">
    <property type="entry name" value="Ribonuclease H-like"/>
    <property type="match status" value="1"/>
</dbReference>
<dbReference type="Pfam" id="PF00575">
    <property type="entry name" value="S1"/>
    <property type="match status" value="1"/>
</dbReference>
<dbReference type="InterPro" id="IPR055179">
    <property type="entry name" value="Tex-like_central_region"/>
</dbReference>
<dbReference type="GO" id="GO:0003735">
    <property type="term" value="F:structural constituent of ribosome"/>
    <property type="evidence" value="ECO:0007669"/>
    <property type="project" value="TreeGrafter"/>
</dbReference>
<dbReference type="PANTHER" id="PTHR10724">
    <property type="entry name" value="30S RIBOSOMAL PROTEIN S1"/>
    <property type="match status" value="1"/>
</dbReference>
<reference evidence="2 3" key="1">
    <citation type="submission" date="2019-09" db="EMBL/GenBank/DDBJ databases">
        <title>Genomes of family Cryomorphaceae.</title>
        <authorList>
            <person name="Bowman J.P."/>
        </authorList>
    </citation>
    <scope>NUCLEOTIDE SEQUENCE [LARGE SCALE GENOMIC DNA]</scope>
    <source>
        <strain evidence="2 3">LMG 25704</strain>
    </source>
</reference>
<dbReference type="Pfam" id="PF12836">
    <property type="entry name" value="HHH_3"/>
    <property type="match status" value="1"/>
</dbReference>
<dbReference type="PANTHER" id="PTHR10724:SF10">
    <property type="entry name" value="S1 RNA-BINDING DOMAIN-CONTAINING PROTEIN 1"/>
    <property type="match status" value="1"/>
</dbReference>
<dbReference type="InterPro" id="IPR006641">
    <property type="entry name" value="YqgF/RNaseH-like_dom"/>
</dbReference>
<evidence type="ECO:0000313" key="3">
    <source>
        <dbReference type="Proteomes" id="UP000468650"/>
    </source>
</evidence>
<feature type="domain" description="S1 motif" evidence="1">
    <location>
        <begin position="637"/>
        <end position="706"/>
    </location>
</feature>
<dbReference type="SUPFAM" id="SSF50249">
    <property type="entry name" value="Nucleic acid-binding proteins"/>
    <property type="match status" value="1"/>
</dbReference>
<dbReference type="AlphaFoldDB" id="A0A6N6RK33"/>
<comment type="caution">
    <text evidence="2">The sequence shown here is derived from an EMBL/GenBank/DDBJ whole genome shotgun (WGS) entry which is preliminary data.</text>
</comment>
<dbReference type="RefSeq" id="WP_151665749.1">
    <property type="nucleotide sequence ID" value="NZ_WBVO01000001.1"/>
</dbReference>
<dbReference type="Gene3D" id="3.30.420.140">
    <property type="entry name" value="YqgF/RNase H-like domain"/>
    <property type="match status" value="1"/>
</dbReference>
<dbReference type="InterPro" id="IPR003029">
    <property type="entry name" value="S1_domain"/>
</dbReference>
<gene>
    <name evidence="2" type="ORF">F8C67_00115</name>
</gene>
<dbReference type="GO" id="GO:0006139">
    <property type="term" value="P:nucleobase-containing compound metabolic process"/>
    <property type="evidence" value="ECO:0007669"/>
    <property type="project" value="InterPro"/>
</dbReference>
<dbReference type="GO" id="GO:0005737">
    <property type="term" value="C:cytoplasm"/>
    <property type="evidence" value="ECO:0007669"/>
    <property type="project" value="UniProtKB-ARBA"/>
</dbReference>
<dbReference type="InterPro" id="IPR050437">
    <property type="entry name" value="Ribos_protein_bS1-like"/>
</dbReference>
<name>A0A6N6RK33_9FLAO</name>
<dbReference type="Proteomes" id="UP000468650">
    <property type="component" value="Unassembled WGS sequence"/>
</dbReference>